<dbReference type="InterPro" id="IPR051218">
    <property type="entry name" value="Sec_MonoDiacylglyc_Lipase"/>
</dbReference>
<dbReference type="InterPro" id="IPR029058">
    <property type="entry name" value="AB_hydrolase_fold"/>
</dbReference>
<dbReference type="Proteomes" id="UP000604825">
    <property type="component" value="Unassembled WGS sequence"/>
</dbReference>
<dbReference type="SUPFAM" id="SSF53474">
    <property type="entry name" value="alpha/beta-Hydrolases"/>
    <property type="match status" value="1"/>
</dbReference>
<dbReference type="InterPro" id="IPR002921">
    <property type="entry name" value="Fungal_lipase-type"/>
</dbReference>
<organism evidence="3 4">
    <name type="scientific">Miscanthus lutarioriparius</name>
    <dbReference type="NCBI Taxonomy" id="422564"/>
    <lineage>
        <taxon>Eukaryota</taxon>
        <taxon>Viridiplantae</taxon>
        <taxon>Streptophyta</taxon>
        <taxon>Embryophyta</taxon>
        <taxon>Tracheophyta</taxon>
        <taxon>Spermatophyta</taxon>
        <taxon>Magnoliopsida</taxon>
        <taxon>Liliopsida</taxon>
        <taxon>Poales</taxon>
        <taxon>Poaceae</taxon>
        <taxon>PACMAD clade</taxon>
        <taxon>Panicoideae</taxon>
        <taxon>Andropogonodae</taxon>
        <taxon>Andropogoneae</taxon>
        <taxon>Saccharinae</taxon>
        <taxon>Miscanthus</taxon>
    </lineage>
</organism>
<dbReference type="PANTHER" id="PTHR45856:SF11">
    <property type="entry name" value="FUNGAL LIPASE-LIKE DOMAIN-CONTAINING PROTEIN"/>
    <property type="match status" value="1"/>
</dbReference>
<proteinExistence type="predicted"/>
<evidence type="ECO:0000256" key="1">
    <source>
        <dbReference type="SAM" id="SignalP"/>
    </source>
</evidence>
<dbReference type="GO" id="GO:0006629">
    <property type="term" value="P:lipid metabolic process"/>
    <property type="evidence" value="ECO:0007669"/>
    <property type="project" value="InterPro"/>
</dbReference>
<feature type="domain" description="Fungal lipase-type" evidence="2">
    <location>
        <begin position="53"/>
        <end position="191"/>
    </location>
</feature>
<comment type="caution">
    <text evidence="3">The sequence shown here is derived from an EMBL/GenBank/DDBJ whole genome shotgun (WGS) entry which is preliminary data.</text>
</comment>
<sequence>MEQRRWLAAAVLMCLLVLCFGRAQGFEVIELIVDVKNCLQAYVGFARDMNAVIVVFRGTQENSIQNWIEDLFWKQLDLDYPGMPEAKVHSGFYSAYHNTTMRDGVVRGIKNTRELYGDIPIMVTGHSMGGAMASFCALDLVVNVGFKDVTLMTFGQPRIGNAIFASNFKRYLPNAIRVTNAHDIVPHLPPYYHYFPQKTYHHFPRETGEWQISFRRSFSNGDMSLWEDLLDLLDNISLSDEEDRISWELLKSKEFTTKSLPFADSWGVCVCVIFLAWTFSVDF</sequence>
<dbReference type="PANTHER" id="PTHR45856">
    <property type="entry name" value="ALPHA/BETA-HYDROLASES SUPERFAMILY PROTEIN"/>
    <property type="match status" value="1"/>
</dbReference>
<keyword evidence="4" id="KW-1185">Reference proteome</keyword>
<evidence type="ECO:0000313" key="3">
    <source>
        <dbReference type="EMBL" id="CAD6333992.1"/>
    </source>
</evidence>
<dbReference type="AlphaFoldDB" id="A0A811RVP8"/>
<dbReference type="CDD" id="cd00519">
    <property type="entry name" value="Lipase_3"/>
    <property type="match status" value="1"/>
</dbReference>
<accession>A0A811RVP8</accession>
<dbReference type="OrthoDB" id="426718at2759"/>
<feature type="chain" id="PRO_5032384063" description="Fungal lipase-type domain-containing protein" evidence="1">
    <location>
        <begin position="26"/>
        <end position="283"/>
    </location>
</feature>
<dbReference type="Gene3D" id="3.40.50.1820">
    <property type="entry name" value="alpha/beta hydrolase"/>
    <property type="match status" value="1"/>
</dbReference>
<gene>
    <name evidence="3" type="ORF">NCGR_LOCUS58090</name>
</gene>
<evidence type="ECO:0000259" key="2">
    <source>
        <dbReference type="Pfam" id="PF01764"/>
    </source>
</evidence>
<dbReference type="Pfam" id="PF01764">
    <property type="entry name" value="Lipase_3"/>
    <property type="match status" value="1"/>
</dbReference>
<dbReference type="EMBL" id="CAJGYO010000017">
    <property type="protein sequence ID" value="CAD6333992.1"/>
    <property type="molecule type" value="Genomic_DNA"/>
</dbReference>
<feature type="signal peptide" evidence="1">
    <location>
        <begin position="1"/>
        <end position="25"/>
    </location>
</feature>
<keyword evidence="1" id="KW-0732">Signal</keyword>
<evidence type="ECO:0000313" key="4">
    <source>
        <dbReference type="Proteomes" id="UP000604825"/>
    </source>
</evidence>
<reference evidence="3" key="1">
    <citation type="submission" date="2020-10" db="EMBL/GenBank/DDBJ databases">
        <authorList>
            <person name="Han B."/>
            <person name="Lu T."/>
            <person name="Zhao Q."/>
            <person name="Huang X."/>
            <person name="Zhao Y."/>
        </authorList>
    </citation>
    <scope>NUCLEOTIDE SEQUENCE</scope>
</reference>
<name>A0A811RVP8_9POAL</name>
<protein>
    <recommendedName>
        <fullName evidence="2">Fungal lipase-type domain-containing protein</fullName>
    </recommendedName>
</protein>